<organism evidence="4 5">
    <name type="scientific">Streptomyces milbemycinicus</name>
    <dbReference type="NCBI Taxonomy" id="476552"/>
    <lineage>
        <taxon>Bacteria</taxon>
        <taxon>Bacillati</taxon>
        <taxon>Actinomycetota</taxon>
        <taxon>Actinomycetes</taxon>
        <taxon>Kitasatosporales</taxon>
        <taxon>Streptomycetaceae</taxon>
        <taxon>Streptomyces</taxon>
    </lineage>
</organism>
<dbReference type="InterPro" id="IPR035940">
    <property type="entry name" value="CAP_sf"/>
</dbReference>
<sequence>MGRHRRSAPGSAPTPPAPGEGRHRGARRSHLAPVRTGLLSVSAAVAVGAVAMATGLLPGGPTLSGSNDPAGGVRADAPPGSALETQGSPSTAPVDRGTTPADRGNDRPQAPSTTPSKTPGKPSATPSTPSKQPGSSGSGQANGNGKGNGNGKANGRENGKGNGGSGGKGSSSSQKPTTPPGQSEDANTPGNSEKKAAQQVLALVNQERSKVGCEPVTADPKLGQLAQDFTDDMALRGFFDHLDPDGDTPWERAEQVGILNLGGENIARGQQDAQAVMDSWMNSAGHRANILNCTYKTLGVGVNFGDGDGPWWTQDFGY</sequence>
<feature type="compositionally biased region" description="Gly residues" evidence="1">
    <location>
        <begin position="136"/>
        <end position="152"/>
    </location>
</feature>
<protein>
    <submittedName>
        <fullName evidence="4">CAP domain-containing protein</fullName>
    </submittedName>
</protein>
<evidence type="ECO:0000313" key="5">
    <source>
        <dbReference type="Proteomes" id="UP001620295"/>
    </source>
</evidence>
<feature type="compositionally biased region" description="Gly residues" evidence="1">
    <location>
        <begin position="160"/>
        <end position="169"/>
    </location>
</feature>
<dbReference type="Pfam" id="PF00188">
    <property type="entry name" value="CAP"/>
    <property type="match status" value="1"/>
</dbReference>
<evidence type="ECO:0000259" key="3">
    <source>
        <dbReference type="Pfam" id="PF00188"/>
    </source>
</evidence>
<feature type="compositionally biased region" description="Low complexity" evidence="1">
    <location>
        <begin position="111"/>
        <end position="135"/>
    </location>
</feature>
<feature type="region of interest" description="Disordered" evidence="1">
    <location>
        <begin position="1"/>
        <end position="33"/>
    </location>
</feature>
<dbReference type="CDD" id="cd05379">
    <property type="entry name" value="CAP_bacterial"/>
    <property type="match status" value="1"/>
</dbReference>
<gene>
    <name evidence="4" type="ORF">ACI2L5_39510</name>
</gene>
<name>A0ABW8M3H9_9ACTN</name>
<feature type="compositionally biased region" description="Polar residues" evidence="1">
    <location>
        <begin position="180"/>
        <end position="191"/>
    </location>
</feature>
<reference evidence="4 5" key="1">
    <citation type="submission" date="2024-11" db="EMBL/GenBank/DDBJ databases">
        <title>The Natural Products Discovery Center: Release of the First 8490 Sequenced Strains for Exploring Actinobacteria Biosynthetic Diversity.</title>
        <authorList>
            <person name="Kalkreuter E."/>
            <person name="Kautsar S.A."/>
            <person name="Yang D."/>
            <person name="Bader C.D."/>
            <person name="Teijaro C.N."/>
            <person name="Fluegel L."/>
            <person name="Davis C.M."/>
            <person name="Simpson J.R."/>
            <person name="Lauterbach L."/>
            <person name="Steele A.D."/>
            <person name="Gui C."/>
            <person name="Meng S."/>
            <person name="Li G."/>
            <person name="Viehrig K."/>
            <person name="Ye F."/>
            <person name="Su P."/>
            <person name="Kiefer A.F."/>
            <person name="Nichols A."/>
            <person name="Cepeda A.J."/>
            <person name="Yan W."/>
            <person name="Fan B."/>
            <person name="Jiang Y."/>
            <person name="Adhikari A."/>
            <person name="Zheng C.-J."/>
            <person name="Schuster L."/>
            <person name="Cowan T.M."/>
            <person name="Smanski M.J."/>
            <person name="Chevrette M.G."/>
            <person name="De Carvalho L.P.S."/>
            <person name="Shen B."/>
        </authorList>
    </citation>
    <scope>NUCLEOTIDE SEQUENCE [LARGE SCALE GENOMIC DNA]</scope>
    <source>
        <strain evidence="4 5">NPDC020863</strain>
    </source>
</reference>
<keyword evidence="2" id="KW-0472">Membrane</keyword>
<keyword evidence="2" id="KW-1133">Transmembrane helix</keyword>
<dbReference type="PANTHER" id="PTHR31157:SF1">
    <property type="entry name" value="SCP DOMAIN-CONTAINING PROTEIN"/>
    <property type="match status" value="1"/>
</dbReference>
<dbReference type="SUPFAM" id="SSF55797">
    <property type="entry name" value="PR-1-like"/>
    <property type="match status" value="1"/>
</dbReference>
<evidence type="ECO:0000256" key="1">
    <source>
        <dbReference type="SAM" id="MobiDB-lite"/>
    </source>
</evidence>
<feature type="region of interest" description="Disordered" evidence="1">
    <location>
        <begin position="55"/>
        <end position="197"/>
    </location>
</feature>
<dbReference type="InterPro" id="IPR014044">
    <property type="entry name" value="CAP_dom"/>
</dbReference>
<dbReference type="RefSeq" id="WP_358643688.1">
    <property type="nucleotide sequence ID" value="NZ_JBFACG010000004.1"/>
</dbReference>
<evidence type="ECO:0000313" key="4">
    <source>
        <dbReference type="EMBL" id="MFK4270971.1"/>
    </source>
</evidence>
<keyword evidence="5" id="KW-1185">Reference proteome</keyword>
<dbReference type="PANTHER" id="PTHR31157">
    <property type="entry name" value="SCP DOMAIN-CONTAINING PROTEIN"/>
    <property type="match status" value="1"/>
</dbReference>
<proteinExistence type="predicted"/>
<dbReference type="Gene3D" id="3.40.33.10">
    <property type="entry name" value="CAP"/>
    <property type="match status" value="1"/>
</dbReference>
<feature type="domain" description="SCP" evidence="3">
    <location>
        <begin position="201"/>
        <end position="316"/>
    </location>
</feature>
<accession>A0ABW8M3H9</accession>
<feature type="compositionally biased region" description="Low complexity" evidence="1">
    <location>
        <begin position="55"/>
        <end position="66"/>
    </location>
</feature>
<keyword evidence="2" id="KW-0812">Transmembrane</keyword>
<dbReference type="Proteomes" id="UP001620295">
    <property type="component" value="Unassembled WGS sequence"/>
</dbReference>
<comment type="caution">
    <text evidence="4">The sequence shown here is derived from an EMBL/GenBank/DDBJ whole genome shotgun (WGS) entry which is preliminary data.</text>
</comment>
<evidence type="ECO:0000256" key="2">
    <source>
        <dbReference type="SAM" id="Phobius"/>
    </source>
</evidence>
<dbReference type="EMBL" id="JBJDQH010000015">
    <property type="protein sequence ID" value="MFK4270971.1"/>
    <property type="molecule type" value="Genomic_DNA"/>
</dbReference>
<feature type="transmembrane region" description="Helical" evidence="2">
    <location>
        <begin position="37"/>
        <end position="57"/>
    </location>
</feature>